<dbReference type="SMART" id="SM00409">
    <property type="entry name" value="IG"/>
    <property type="match status" value="5"/>
</dbReference>
<dbReference type="EMBL" id="FRBL01000005">
    <property type="protein sequence ID" value="SHL86974.1"/>
    <property type="molecule type" value="Genomic_DNA"/>
</dbReference>
<name>A0A1M7E5F0_9BACT</name>
<dbReference type="NCBIfam" id="TIGR04131">
    <property type="entry name" value="Bac_Flav_CTERM"/>
    <property type="match status" value="1"/>
</dbReference>
<dbReference type="Gene3D" id="2.60.40.10">
    <property type="entry name" value="Immunoglobulins"/>
    <property type="match status" value="1"/>
</dbReference>
<keyword evidence="1" id="KW-1133">Transmembrane helix</keyword>
<feature type="domain" description="Fibronectin type-III" evidence="2">
    <location>
        <begin position="3055"/>
        <end position="3146"/>
    </location>
</feature>
<dbReference type="STRING" id="1419482.SAMN05444266_105290"/>
<dbReference type="InterPro" id="IPR044023">
    <property type="entry name" value="Ig_7"/>
</dbReference>
<gene>
    <name evidence="3" type="ORF">SAMN05444266_105290</name>
</gene>
<dbReference type="CDD" id="cd00063">
    <property type="entry name" value="FN3"/>
    <property type="match status" value="1"/>
</dbReference>
<keyword evidence="1" id="KW-0472">Membrane</keyword>
<keyword evidence="1" id="KW-0812">Transmembrane</keyword>
<evidence type="ECO:0000259" key="2">
    <source>
        <dbReference type="PROSITE" id="PS50853"/>
    </source>
</evidence>
<evidence type="ECO:0000313" key="4">
    <source>
        <dbReference type="Proteomes" id="UP000184420"/>
    </source>
</evidence>
<dbReference type="InterPro" id="IPR026341">
    <property type="entry name" value="T9SS_type_B"/>
</dbReference>
<evidence type="ECO:0000256" key="1">
    <source>
        <dbReference type="SAM" id="Phobius"/>
    </source>
</evidence>
<dbReference type="InterPro" id="IPR003961">
    <property type="entry name" value="FN3_dom"/>
</dbReference>
<dbReference type="Proteomes" id="UP000184420">
    <property type="component" value="Unassembled WGS sequence"/>
</dbReference>
<dbReference type="InterPro" id="IPR003599">
    <property type="entry name" value="Ig_sub"/>
</dbReference>
<organism evidence="3 4">
    <name type="scientific">Chitinophaga jiangningensis</name>
    <dbReference type="NCBI Taxonomy" id="1419482"/>
    <lineage>
        <taxon>Bacteria</taxon>
        <taxon>Pseudomonadati</taxon>
        <taxon>Bacteroidota</taxon>
        <taxon>Chitinophagia</taxon>
        <taxon>Chitinophagales</taxon>
        <taxon>Chitinophagaceae</taxon>
        <taxon>Chitinophaga</taxon>
    </lineage>
</organism>
<reference evidence="3 4" key="1">
    <citation type="submission" date="2016-11" db="EMBL/GenBank/DDBJ databases">
        <authorList>
            <person name="Jaros S."/>
            <person name="Januszkiewicz K."/>
            <person name="Wedrychowicz H."/>
        </authorList>
    </citation>
    <scope>NUCLEOTIDE SEQUENCE [LARGE SCALE GENOMIC DNA]</scope>
    <source>
        <strain evidence="3 4">DSM 27406</strain>
    </source>
</reference>
<proteinExistence type="predicted"/>
<dbReference type="InterPro" id="IPR036116">
    <property type="entry name" value="FN3_sf"/>
</dbReference>
<dbReference type="SUPFAM" id="SSF49265">
    <property type="entry name" value="Fibronectin type III"/>
    <property type="match status" value="1"/>
</dbReference>
<feature type="transmembrane region" description="Helical" evidence="1">
    <location>
        <begin position="40"/>
        <end position="59"/>
    </location>
</feature>
<protein>
    <submittedName>
        <fullName evidence="3">Gliding motility-associated C-terminal domain-containing protein</fullName>
    </submittedName>
</protein>
<dbReference type="RefSeq" id="WP_143159950.1">
    <property type="nucleotide sequence ID" value="NZ_FRBL01000005.1"/>
</dbReference>
<dbReference type="PROSITE" id="PS50853">
    <property type="entry name" value="FN3"/>
    <property type="match status" value="1"/>
</dbReference>
<dbReference type="InterPro" id="IPR013783">
    <property type="entry name" value="Ig-like_fold"/>
</dbReference>
<dbReference type="Pfam" id="PF19081">
    <property type="entry name" value="Ig_7"/>
    <property type="match status" value="19"/>
</dbReference>
<evidence type="ECO:0000313" key="3">
    <source>
        <dbReference type="EMBL" id="SHL86974.1"/>
    </source>
</evidence>
<accession>A0A1M7E5F0</accession>
<dbReference type="Pfam" id="PF13585">
    <property type="entry name" value="CHU_C"/>
    <property type="match status" value="1"/>
</dbReference>
<dbReference type="SMART" id="SM00060">
    <property type="entry name" value="FN3"/>
    <property type="match status" value="4"/>
</dbReference>
<sequence length="3237" mass="333863">MHSKATPTSPFSASFVILRNRDGSAINDPMPRKNLRVVNFLKGFLVLMLLMIAGTNVNAQTYYQRVYANSQSVGETPLLCTVCSVTGAANAVDANLSTFASVNNTVGVAASVWLDVIFPAPIPVTQGVILRVGTGALVSVTLGNITAQPMSGTSTTKGNATSLNTALAKLLVSNNQSEVYLPAPSASGATGTYDRVRVSVAGLLNVATSINVYDAYYNVPATGTLACDNPIDVIGGVQSLVDIASLVNLGTVTNPQNAIDLNTNTAATMETLANVAGYTRLNVIFPGLAKAGDSVRITLGTTGGLLSLTALQSITFLTYNGATVVDSINGGSSLISLSLLAGPGTPQVATFASSGPFDHVEVRLGGLANVLNSLFVYEVGRFIPSPFVTATGGNLTTCLNSPATFTISNPDAALNYTWYNSAGTVVQGPATTSSYSPPVNTAGTFTYSVAANRTMCTTGSQRTPLTLKVNPYTTAADLNFSDSAYSCAGDTVRITPTSTFLTAKPVFSWWKDAAKTTPITNGLVEGAIQYFVDTTGRLTIVGLTAPTADYYVSASDSNHCDNLANTLKKVTVAQTTKAPTPTLGASTVYASVGQPVVLRATPPGGGTIFWYSDTTQASIGSGDTLLVGPFPAAGTHIYYAAARLSASGACESYRVADTAIIIPLVTNTSCNAPTTTATGTTLGCVLCSVTNPNGAVDTTSTNFSTLSIPVGLLGGSVYQQLFFPSPGAATDSLRIMFGYPGGIADVGLLAGVEITVANGTTVVRRDTLASLLNLQLLSGAGPYTVTIPAGGVYNTVQVKLTGVANLLTSLRLYGVRAVAPNPTFTINTNGTACVNETATITANGLGTNSIRWYADSTTATVAGSNPTFTTPQLTTPGVVTYYAQVVAANGCANPERLPVRITVNPLGTAGDIIVNDTTVACTSNSAVLTPTANSASGITNPVIKWYFDQAKTQPVTNGTTAGITYALDSVGKLTITGLAAGTYTYYAAISGSNRCENPANTLKPASVKVVTAPAGPVVPGTVVATTGQPVALTATPVAGATITWYADSTTTTALGTGTPFNVGPFTNPGTYTFFAAMTVPGACESNRVRVTVVVTGPVIISPDCNVPVSQNSGTSLGCILCSVQDPTNSIDSVKTNFTRLSMPVGLLGGSVYQQLIFANPGTASDSIRVTFGAPGGLADVSLLGGVVVRVYNNTSLVTADTISNLLTLRLLSGQQFTATLPATGVYDRVEIRLTGVANLLNSIDIYGARVLYPRPAINTPNDTVCVNTTATLTVTPVNGTGVRWYADSTGTTVLASTSTYTTDTLRTPGTVKYWVAVYGGPANCENPERYPVSVTVTPPPAVPGTDQTVGVCSGSNVILRINNPVQGLTYNWFNAAQGGTKLNADSGLTFPVNGVTRDTTLYVEAQSSCGATSTTRQAYHITISSGLQAPVVSPNPAIVRLNESAVLTATLPVANATIAWFRDATTTDTLALGTSFGAPSKAIPDTSIYYAQAFIAGGGSCQSVRVPVTVIAQVGDSTEVPCERAISQTIGGSGLLVLGNVYNPAFAVDNNQNTGSSLVINLGALNATVWQRAAFNGLSAPGDSVRVRLSNPSQVLSAGVLSSVQLTAYNGNTPVDSVVLSNPLLHVDLLSGGRTGDFTFLPNGLYDAVEVKLKSGVLGALTDVNFNSARRIIAAPKVQASTVTVCSGGTATLNVDNPSANVTYRWYSSNGVYLTGKDGASLVTGAITTDTSFLVEAYRAGADCPSSAKTPVTVKVIATPLAPVVTPDTIAVCPGSNASASITNPVTGYTYGWYNVANGGTKLNTDSGFVFTVNNVTAPVTYYVEAKNDSCGIVSATRTPVLFTTANQLGVPVITPSVASVDTGKSAILVATPPAANANVYWFRTQFGTDTLYKGLQYISAPRSVAATDTVWVEAVLGDNSSCKSARVAALIVTTPMPPNAVPCERAVAQTNSNTTAGGGLLVLGSVVNPDRAVDNNTVSSSSLVLNLAALNAAVWQRAAFNGLSTLGDTVEVMLSSPGQVLSAALLASVQLTTYNGVTAGDSLLTNNPLLHVKLLSGTDGVVLSFVPTKQFDAIEVKLKSGILAALTAVDFNYARRGIVAPTVSTSDSSVCVGTPVTLRVNNPVPGVTYTWYNQDGTRLLDSIAYVVPASNPAGVYNYTVTATRDNCNIQTSAAARVSFQGIPGAPVADSANPASVCVSNLPATLKVIPQAGVTYTWFDAAGNQLTANNNAYTTPNPMAVGTYNYFVRANNGNGCANDTARTQITLTVFNNAVAADITIDSVQSICLGDTARLIPTSTVANAVFKWYTSQQKTTPITTGVDAAGVLTLPGLAAGTYNYFVSVSANGQCENAAGNLKQVTVNVGTPADSTDIQTINPSTCVNTAATITASSTTVTNPVFRWYRDAALTQFIRSATVFTTDTLTATTTYYVTVQGVNKCENAPGAAKAVTVTVNSFTTPTAIGAAICAGQAATVRVANPDATVTYRWYNSSTKAQLLATADTFRTGILNADTSFYLEATKGQCALTLIKVDVTVNGAPTPAVDSIQTACGGSRATLTIKAPVSGVTYKWYNVSSGGTALNTDAGINFVTDTLRTSTVYYVEAVGQAGCVGTSARVPVTVVIAPTPAIPTLVTNSQTVCAGGNVTFTINNPDAAVTYRWFDAAVNGTELTPASPTTFTASGITATTTYYVAAFNSAGCSNAGGRASATANVLPAPATPTVVVADQAACVDNMLTFQISNPDAQLRYVWYNSLTNDSLATGTAFSTGRLRASSDYYVVAKNISGCASLSRTALRATIVDSLATPSVAPNASVCLGQALTLSVNNPINGVVYHWYTSATSTTPIATGATVNINGVITNGSYFVDASIAAGNCVSSSRGQVNVTVSSVPATPAVANGAVTTCTNSLAVLKVANPDRSLTYKWYTTAQGGTPVTTGDSVTVGPVTANGSYYVEAVNANGCSSATRTLVSVSVGNAPGAPQVAGNDIGKCPGETYTLTATSTTPGASFAWYATPNGTTPVSTSAQFTTPPISQDVVYYVEASIGSNCVSATRTAVPITVLKAPAAPVVTVAERTATSVTFTWAPVPGAERYVVAVNDSTGNFVAPSSGVNGTTHTVTNLQPNQNVTLYVKAVGSSFCQISLIREITDKTTNPQGNNIYVPNLFSPNGDGVNDIEYVYGTAIAQLEFRIYNQWGQLVFTSKDQRQGWDGTMSGQRQPVGVYVYIVKATMQDGTVITKKGNVTLMR</sequence>
<dbReference type="OrthoDB" id="1236981at2"/>
<keyword evidence="4" id="KW-1185">Reference proteome</keyword>